<sequence length="74" mass="7807">QNAFANGRGGKSPRSICHTYDGDNVCTSWANYDSNGLKNGESADIANFATSCAKRGYSSEFKGTDSNGGTIFIC</sequence>
<protein>
    <submittedName>
        <fullName evidence="1">Uncharacterized protein</fullName>
    </submittedName>
</protein>
<organism evidence="1 2">
    <name type="scientific">Violaceomyces palustris</name>
    <dbReference type="NCBI Taxonomy" id="1673888"/>
    <lineage>
        <taxon>Eukaryota</taxon>
        <taxon>Fungi</taxon>
        <taxon>Dikarya</taxon>
        <taxon>Basidiomycota</taxon>
        <taxon>Ustilaginomycotina</taxon>
        <taxon>Ustilaginomycetes</taxon>
        <taxon>Violaceomycetales</taxon>
        <taxon>Violaceomycetaceae</taxon>
        <taxon>Violaceomyces</taxon>
    </lineage>
</organism>
<reference evidence="1 2" key="1">
    <citation type="journal article" date="2018" name="Mol. Biol. Evol.">
        <title>Broad Genomic Sampling Reveals a Smut Pathogenic Ancestry of the Fungal Clade Ustilaginomycotina.</title>
        <authorList>
            <person name="Kijpornyongpan T."/>
            <person name="Mondo S.J."/>
            <person name="Barry K."/>
            <person name="Sandor L."/>
            <person name="Lee J."/>
            <person name="Lipzen A."/>
            <person name="Pangilinan J."/>
            <person name="LaButti K."/>
            <person name="Hainaut M."/>
            <person name="Henrissat B."/>
            <person name="Grigoriev I.V."/>
            <person name="Spatafora J.W."/>
            <person name="Aime M.C."/>
        </authorList>
    </citation>
    <scope>NUCLEOTIDE SEQUENCE [LARGE SCALE GENOMIC DNA]</scope>
    <source>
        <strain evidence="1 2">SA 807</strain>
    </source>
</reference>
<keyword evidence="2" id="KW-1185">Reference proteome</keyword>
<dbReference type="Proteomes" id="UP000245626">
    <property type="component" value="Unassembled WGS sequence"/>
</dbReference>
<gene>
    <name evidence="1" type="ORF">IE53DRAFT_297389</name>
</gene>
<evidence type="ECO:0000313" key="1">
    <source>
        <dbReference type="EMBL" id="PWN49109.1"/>
    </source>
</evidence>
<name>A0ACD0NTG0_9BASI</name>
<evidence type="ECO:0000313" key="2">
    <source>
        <dbReference type="Proteomes" id="UP000245626"/>
    </source>
</evidence>
<proteinExistence type="predicted"/>
<feature type="non-terminal residue" evidence="1">
    <location>
        <position position="74"/>
    </location>
</feature>
<accession>A0ACD0NTG0</accession>
<dbReference type="EMBL" id="KZ820096">
    <property type="protein sequence ID" value="PWN49109.1"/>
    <property type="molecule type" value="Genomic_DNA"/>
</dbReference>
<feature type="non-terminal residue" evidence="1">
    <location>
        <position position="1"/>
    </location>
</feature>